<protein>
    <submittedName>
        <fullName evidence="3">Endonuclease/exonuclease/phosphatase family metal-dependent hydrolase</fullName>
    </submittedName>
</protein>
<dbReference type="GO" id="GO:0004527">
    <property type="term" value="F:exonuclease activity"/>
    <property type="evidence" value="ECO:0007669"/>
    <property type="project" value="UniProtKB-KW"/>
</dbReference>
<keyword evidence="3" id="KW-0269">Exonuclease</keyword>
<keyword evidence="3" id="KW-0378">Hydrolase</keyword>
<dbReference type="PANTHER" id="PTHR14859:SF15">
    <property type="entry name" value="ENDONUCLEASE_EXONUCLEASE_PHOSPHATASE DOMAIN-CONTAINING PROTEIN"/>
    <property type="match status" value="1"/>
</dbReference>
<dbReference type="InterPro" id="IPR051916">
    <property type="entry name" value="GPI-anchor_lipid_remodeler"/>
</dbReference>
<dbReference type="Gene3D" id="3.60.10.10">
    <property type="entry name" value="Endonuclease/exonuclease/phosphatase"/>
    <property type="match status" value="1"/>
</dbReference>
<keyword evidence="3" id="KW-0255">Endonuclease</keyword>
<dbReference type="PANTHER" id="PTHR14859">
    <property type="entry name" value="CALCOFLUOR WHITE HYPERSENSITIVE PROTEIN PRECURSOR"/>
    <property type="match status" value="1"/>
</dbReference>
<comment type="caution">
    <text evidence="3">The sequence shown here is derived from an EMBL/GenBank/DDBJ whole genome shotgun (WGS) entry which is preliminary data.</text>
</comment>
<dbReference type="EMBL" id="RJKE01000001">
    <property type="protein sequence ID" value="ROO88680.1"/>
    <property type="molecule type" value="Genomic_DNA"/>
</dbReference>
<accession>A0A3N1D5B1</accession>
<feature type="domain" description="Endonuclease/exonuclease/phosphatase" evidence="2">
    <location>
        <begin position="32"/>
        <end position="269"/>
    </location>
</feature>
<keyword evidence="4" id="KW-1185">Reference proteome</keyword>
<keyword evidence="1" id="KW-0732">Signal</keyword>
<name>A0A3N1D5B1_9ACTN</name>
<evidence type="ECO:0000313" key="4">
    <source>
        <dbReference type="Proteomes" id="UP000272400"/>
    </source>
</evidence>
<organism evidence="3 4">
    <name type="scientific">Actinocorallia herbida</name>
    <dbReference type="NCBI Taxonomy" id="58109"/>
    <lineage>
        <taxon>Bacteria</taxon>
        <taxon>Bacillati</taxon>
        <taxon>Actinomycetota</taxon>
        <taxon>Actinomycetes</taxon>
        <taxon>Streptosporangiales</taxon>
        <taxon>Thermomonosporaceae</taxon>
        <taxon>Actinocorallia</taxon>
    </lineage>
</organism>
<sequence>MFCLLAVLLNAFSLLPTPSAAARPHGADLRVATYNIHAGAGADGVFDLPRLTASLRKLDADIIGLQEVDVHWGDRSGWLDLAGTLGAALGMRSYAGPIYSFDPPAEGAPRREYGNAILSRYPIVSGVNHTMTRLSTQTAAPVAAPGPGLPEVVVRVHGIPVHVYSTHLDFRPDPAVRRIQVAEMLEVLAGDRGLRAVRILMGDFNAAPDAPELAPLWPVLTDAWAAAGSGPGLTYPAGSPDQRIDYITVSGRVRVDSVEVMADADASDHLPVVADLTLPRGGSHHRG</sequence>
<dbReference type="Proteomes" id="UP000272400">
    <property type="component" value="Unassembled WGS sequence"/>
</dbReference>
<dbReference type="GO" id="GO:0004519">
    <property type="term" value="F:endonuclease activity"/>
    <property type="evidence" value="ECO:0007669"/>
    <property type="project" value="UniProtKB-KW"/>
</dbReference>
<proteinExistence type="predicted"/>
<dbReference type="Pfam" id="PF03372">
    <property type="entry name" value="Exo_endo_phos"/>
    <property type="match status" value="1"/>
</dbReference>
<keyword evidence="3" id="KW-0540">Nuclease</keyword>
<gene>
    <name evidence="3" type="ORF">EDD29_6354</name>
</gene>
<evidence type="ECO:0000313" key="3">
    <source>
        <dbReference type="EMBL" id="ROO88680.1"/>
    </source>
</evidence>
<feature type="signal peptide" evidence="1">
    <location>
        <begin position="1"/>
        <end position="22"/>
    </location>
</feature>
<evidence type="ECO:0000256" key="1">
    <source>
        <dbReference type="SAM" id="SignalP"/>
    </source>
</evidence>
<dbReference type="InterPro" id="IPR005135">
    <property type="entry name" value="Endo/exonuclease/phosphatase"/>
</dbReference>
<evidence type="ECO:0000259" key="2">
    <source>
        <dbReference type="Pfam" id="PF03372"/>
    </source>
</evidence>
<dbReference type="AlphaFoldDB" id="A0A3N1D5B1"/>
<reference evidence="3 4" key="1">
    <citation type="submission" date="2018-11" db="EMBL/GenBank/DDBJ databases">
        <title>Sequencing the genomes of 1000 actinobacteria strains.</title>
        <authorList>
            <person name="Klenk H.-P."/>
        </authorList>
    </citation>
    <scope>NUCLEOTIDE SEQUENCE [LARGE SCALE GENOMIC DNA]</scope>
    <source>
        <strain evidence="3 4">DSM 44254</strain>
    </source>
</reference>
<dbReference type="SUPFAM" id="SSF56219">
    <property type="entry name" value="DNase I-like"/>
    <property type="match status" value="1"/>
</dbReference>
<dbReference type="GO" id="GO:0016020">
    <property type="term" value="C:membrane"/>
    <property type="evidence" value="ECO:0007669"/>
    <property type="project" value="GOC"/>
</dbReference>
<dbReference type="InterPro" id="IPR036691">
    <property type="entry name" value="Endo/exonu/phosph_ase_sf"/>
</dbReference>
<feature type="chain" id="PRO_5039266280" evidence="1">
    <location>
        <begin position="23"/>
        <end position="287"/>
    </location>
</feature>
<dbReference type="GO" id="GO:0006506">
    <property type="term" value="P:GPI anchor biosynthetic process"/>
    <property type="evidence" value="ECO:0007669"/>
    <property type="project" value="TreeGrafter"/>
</dbReference>